<protein>
    <recommendedName>
        <fullName evidence="2">C2H2-type domain-containing protein</fullName>
    </recommendedName>
</protein>
<dbReference type="AlphaFoldDB" id="A0A1D3TL49"/>
<keyword evidence="4" id="KW-1185">Reference proteome</keyword>
<sequence length="1209" mass="142374">MKILLCNYHRDSTFFTSLSKMEKDIPSVYSLKNSINNTPYSNFLNVQKRKLLQGDISYDNCEHEKKRVRFSEFQNFYLLGKKLNENDVCIDHFKDMEKYVQQVDELKSIYNFLFNDNLIDSHDILYVNKKFCNIDCNNDIIDWNIFYDNTRENFSGIFNRDYSNGNSYDNTLIRKKDTWSGKQGGGGVKEGKKGEARIREEHGRNKGGNAKMQLQVKGKKSMGIGRRMLNSVSNKMIYVDDLSMYDALLLLSFVIHLQNEQKKNEREEKNLEVIANMDELQISSFSLKEIYKYYYKEKKYQCFTCGIRFFTSLEKLNHLENHYKKNENYMNSSENSGVTKNKKKYIYLDHMNLSIEFFICKDYSHFEDLYDNVVTKNSNSFNFHNALDANRQIIHVREGYEHVPRSATVTNTETATISKGGASGTFDVNLKSKAGIIKREEWETFEGKEGLLLNGAHGKSGETLARYLWKGYVEKGRNGEFSRGRWEVEPHEMLYDAPLDSVFDFEKRSSDMDLFLFAKQSETDENIKERNTLNKPDSDMNEFDENHSQENCFDFIYGNQNTYDVYLSNYYTVTEDNNVLINYIDGDVMYKNIMKCLEIKDVKEYDFPSWIPKRSIQNFVIKRGKEMYEFNGNRKGHNTMLPTKVVHNAYLKKYPCADPLKEEKKLEMQNNLWTICTKNDFYISKSLSPINIFFAASEGNTRMRTEGLADTSNVCNALDDCVVGVETERDTKLMHDFSLRHAEENTIFGSFLQIFEENHFLELNAFRHLFLFYLRKNYLFMYSYLKKSEDFKEVQKRLYNYIYNNYTQKISIFDINNYHLNSCFLCKESFSFDYSYEFNDFYYVDVVSVDLNNLFEEDEDETYNFDQNAQKIDEESERHIYTGSTLSYSSDVQQDALDAKINEMESFFVENVGSNAEEKSNVSKNGDHESATAFRVGEEYDVVDQCAVISNGSISMRNFLEKVKGVIDDNCLLRRTVIESSVNYKCQIRNSKKKKRKDDFICHYKNLCKNFCIPCETVDILHTIKKTNEYNDIIYSGKVYHDINKEYINDEINNFVANFEKFMHNATNELLEHTYRGKKEGSSKTEGDSKMGENMFKDIIRCYINDDNGKKEYHNSIYFPSKNYLYTNFTYFHKQCFKTYLECYLFPYYFLRKLKDEKLNEIILSSVQNLFDAYSHSCRFASGCNEQSNPSELEKGLSQKRNPRRRKRF</sequence>
<evidence type="ECO:0000313" key="3">
    <source>
        <dbReference type="EMBL" id="SCP05696.1"/>
    </source>
</evidence>
<evidence type="ECO:0000259" key="2">
    <source>
        <dbReference type="PROSITE" id="PS00028"/>
    </source>
</evidence>
<dbReference type="VEuPathDB" id="PlasmoDB:PocGH01_12056200"/>
<feature type="domain" description="C2H2-type" evidence="2">
    <location>
        <begin position="302"/>
        <end position="322"/>
    </location>
</feature>
<dbReference type="InterPro" id="IPR013087">
    <property type="entry name" value="Znf_C2H2_type"/>
</dbReference>
<proteinExistence type="predicted"/>
<feature type="region of interest" description="Disordered" evidence="1">
    <location>
        <begin position="178"/>
        <end position="205"/>
    </location>
</feature>
<dbReference type="EMBL" id="LT594593">
    <property type="protein sequence ID" value="SCP05696.1"/>
    <property type="molecule type" value="Genomic_DNA"/>
</dbReference>
<reference evidence="3 4" key="1">
    <citation type="submission" date="2016-06" db="EMBL/GenBank/DDBJ databases">
        <authorList>
            <consortium name="Pathogen Informatics"/>
        </authorList>
    </citation>
    <scope>NUCLEOTIDE SEQUENCE [LARGE SCALE GENOMIC DNA]</scope>
    <source>
        <strain evidence="3">PocGH01</strain>
    </source>
</reference>
<evidence type="ECO:0000256" key="1">
    <source>
        <dbReference type="SAM" id="MobiDB-lite"/>
    </source>
</evidence>
<organism evidence="3 4">
    <name type="scientific">Plasmodium ovale</name>
    <name type="common">malaria parasite P. ovale</name>
    <dbReference type="NCBI Taxonomy" id="36330"/>
    <lineage>
        <taxon>Eukaryota</taxon>
        <taxon>Sar</taxon>
        <taxon>Alveolata</taxon>
        <taxon>Apicomplexa</taxon>
        <taxon>Aconoidasida</taxon>
        <taxon>Haemosporida</taxon>
        <taxon>Plasmodiidae</taxon>
        <taxon>Plasmodium</taxon>
        <taxon>Plasmodium (Plasmodium)</taxon>
    </lineage>
</organism>
<feature type="region of interest" description="Disordered" evidence="1">
    <location>
        <begin position="1184"/>
        <end position="1209"/>
    </location>
</feature>
<name>A0A1D3TL49_PLAOA</name>
<gene>
    <name evidence="3" type="primary">PocGH01_12056200</name>
    <name evidence="3" type="ORF">POCGH01_12056200</name>
</gene>
<dbReference type="PROSITE" id="PS00028">
    <property type="entry name" value="ZINC_FINGER_C2H2_1"/>
    <property type="match status" value="1"/>
</dbReference>
<feature type="compositionally biased region" description="Basic and acidic residues" evidence="1">
    <location>
        <begin position="189"/>
        <end position="204"/>
    </location>
</feature>
<evidence type="ECO:0000313" key="4">
    <source>
        <dbReference type="Proteomes" id="UP000242942"/>
    </source>
</evidence>
<accession>A0A1D3TL49</accession>
<dbReference type="OrthoDB" id="377210at2759"/>
<dbReference type="Proteomes" id="UP000242942">
    <property type="component" value="Chromosome 12"/>
</dbReference>